<feature type="region of interest" description="Disordered" evidence="1">
    <location>
        <begin position="1"/>
        <end position="30"/>
    </location>
</feature>
<accession>R7TU25</accession>
<organism evidence="2">
    <name type="scientific">Capitella teleta</name>
    <name type="common">Polychaete worm</name>
    <dbReference type="NCBI Taxonomy" id="283909"/>
    <lineage>
        <taxon>Eukaryota</taxon>
        <taxon>Metazoa</taxon>
        <taxon>Spiralia</taxon>
        <taxon>Lophotrochozoa</taxon>
        <taxon>Annelida</taxon>
        <taxon>Polychaeta</taxon>
        <taxon>Sedentaria</taxon>
        <taxon>Scolecida</taxon>
        <taxon>Capitellidae</taxon>
        <taxon>Capitella</taxon>
    </lineage>
</organism>
<protein>
    <submittedName>
        <fullName evidence="2 3">Uncharacterized protein</fullName>
    </submittedName>
</protein>
<evidence type="ECO:0000313" key="2">
    <source>
        <dbReference type="EMBL" id="ELT97179.1"/>
    </source>
</evidence>
<reference evidence="3" key="3">
    <citation type="submission" date="2015-06" db="UniProtKB">
        <authorList>
            <consortium name="EnsemblMetazoa"/>
        </authorList>
    </citation>
    <scope>IDENTIFICATION</scope>
</reference>
<evidence type="ECO:0000313" key="3">
    <source>
        <dbReference type="EnsemblMetazoa" id="CapteP196058"/>
    </source>
</evidence>
<evidence type="ECO:0000256" key="1">
    <source>
        <dbReference type="SAM" id="MobiDB-lite"/>
    </source>
</evidence>
<proteinExistence type="predicted"/>
<reference evidence="2 4" key="2">
    <citation type="journal article" date="2013" name="Nature">
        <title>Insights into bilaterian evolution from three spiralian genomes.</title>
        <authorList>
            <person name="Simakov O."/>
            <person name="Marletaz F."/>
            <person name="Cho S.J."/>
            <person name="Edsinger-Gonzales E."/>
            <person name="Havlak P."/>
            <person name="Hellsten U."/>
            <person name="Kuo D.H."/>
            <person name="Larsson T."/>
            <person name="Lv J."/>
            <person name="Arendt D."/>
            <person name="Savage R."/>
            <person name="Osoegawa K."/>
            <person name="de Jong P."/>
            <person name="Grimwood J."/>
            <person name="Chapman J.A."/>
            <person name="Shapiro H."/>
            <person name="Aerts A."/>
            <person name="Otillar R.P."/>
            <person name="Terry A.Y."/>
            <person name="Boore J.L."/>
            <person name="Grigoriev I.V."/>
            <person name="Lindberg D.R."/>
            <person name="Seaver E.C."/>
            <person name="Weisblat D.A."/>
            <person name="Putnam N.H."/>
            <person name="Rokhsar D.S."/>
        </authorList>
    </citation>
    <scope>NUCLEOTIDE SEQUENCE</scope>
    <source>
        <strain evidence="2 4">I ESC-2004</strain>
    </source>
</reference>
<dbReference type="EMBL" id="AMQN01002200">
    <property type="status" value="NOT_ANNOTATED_CDS"/>
    <property type="molecule type" value="Genomic_DNA"/>
</dbReference>
<dbReference type="EnsemblMetazoa" id="CapteT196058">
    <property type="protein sequence ID" value="CapteP196058"/>
    <property type="gene ID" value="CapteG196058"/>
</dbReference>
<reference evidence="4" key="1">
    <citation type="submission" date="2012-12" db="EMBL/GenBank/DDBJ databases">
        <authorList>
            <person name="Hellsten U."/>
            <person name="Grimwood J."/>
            <person name="Chapman J.A."/>
            <person name="Shapiro H."/>
            <person name="Aerts A."/>
            <person name="Otillar R.P."/>
            <person name="Terry A.Y."/>
            <person name="Boore J.L."/>
            <person name="Simakov O."/>
            <person name="Marletaz F."/>
            <person name="Cho S.-J."/>
            <person name="Edsinger-Gonzales E."/>
            <person name="Havlak P."/>
            <person name="Kuo D.-H."/>
            <person name="Larsson T."/>
            <person name="Lv J."/>
            <person name="Arendt D."/>
            <person name="Savage R."/>
            <person name="Osoegawa K."/>
            <person name="de Jong P."/>
            <person name="Lindberg D.R."/>
            <person name="Seaver E.C."/>
            <person name="Weisblat D.A."/>
            <person name="Putnam N.H."/>
            <person name="Grigoriev I.V."/>
            <person name="Rokhsar D.S."/>
        </authorList>
    </citation>
    <scope>NUCLEOTIDE SEQUENCE</scope>
    <source>
        <strain evidence="4">I ESC-2004</strain>
    </source>
</reference>
<keyword evidence="4" id="KW-1185">Reference proteome</keyword>
<dbReference type="HOGENOM" id="CLU_1688412_0_0_1"/>
<dbReference type="Proteomes" id="UP000014760">
    <property type="component" value="Unassembled WGS sequence"/>
</dbReference>
<sequence length="156" mass="17197">MQEKGNPKAINRQPKGNQKAIKGEPKGKPNEQGSCSLVIFGYEDMPDKSMCNAALLEAAVVVQTGNLNCSWKILAWSNEDITRSPKAPRLRGGSENKSRSFETVAFETFNELIMFPNAVFGCAFCVSWGDSSKVKTCGVVVDWQVASNKVWVLHLR</sequence>
<evidence type="ECO:0000313" key="4">
    <source>
        <dbReference type="Proteomes" id="UP000014760"/>
    </source>
</evidence>
<dbReference type="AlphaFoldDB" id="R7TU25"/>
<gene>
    <name evidence="2" type="ORF">CAPTEDRAFT_196058</name>
</gene>
<dbReference type="EMBL" id="KB308638">
    <property type="protein sequence ID" value="ELT97179.1"/>
    <property type="molecule type" value="Genomic_DNA"/>
</dbReference>
<name>R7TU25_CAPTE</name>